<reference evidence="1 2" key="1">
    <citation type="journal article" date="2021" name="BMC Biol.">
        <title>Horizontally acquired antibacterial genes associated with adaptive radiation of ladybird beetles.</title>
        <authorList>
            <person name="Li H.S."/>
            <person name="Tang X.F."/>
            <person name="Huang Y.H."/>
            <person name="Xu Z.Y."/>
            <person name="Chen M.L."/>
            <person name="Du X.Y."/>
            <person name="Qiu B.Y."/>
            <person name="Chen P.T."/>
            <person name="Zhang W."/>
            <person name="Slipinski A."/>
            <person name="Escalona H.E."/>
            <person name="Waterhouse R.M."/>
            <person name="Zwick A."/>
            <person name="Pang H."/>
        </authorList>
    </citation>
    <scope>NUCLEOTIDE SEQUENCE [LARGE SCALE GENOMIC DNA]</scope>
    <source>
        <strain evidence="1">SYSU2018</strain>
    </source>
</reference>
<accession>A0ABD2MR89</accession>
<evidence type="ECO:0000313" key="1">
    <source>
        <dbReference type="EMBL" id="KAL3268966.1"/>
    </source>
</evidence>
<name>A0ABD2MR89_9CUCU</name>
<gene>
    <name evidence="1" type="ORF">HHI36_008052</name>
</gene>
<keyword evidence="2" id="KW-1185">Reference proteome</keyword>
<feature type="non-terminal residue" evidence="1">
    <location>
        <position position="1"/>
    </location>
</feature>
<evidence type="ECO:0000313" key="2">
    <source>
        <dbReference type="Proteomes" id="UP001516400"/>
    </source>
</evidence>
<dbReference type="Proteomes" id="UP001516400">
    <property type="component" value="Unassembled WGS sequence"/>
</dbReference>
<sequence>NFEENNVFPCDGCQKLFCAGSNCRDLTASEVKCVQLKQKRRLIFLWVEYKGGFWKVPTLIKEIDELKKKYGRMAQGMEEAKSS</sequence>
<dbReference type="AlphaFoldDB" id="A0ABD2MR89"/>
<comment type="caution">
    <text evidence="1">The sequence shown here is derived from an EMBL/GenBank/DDBJ whole genome shotgun (WGS) entry which is preliminary data.</text>
</comment>
<protein>
    <submittedName>
        <fullName evidence="1">Uncharacterized protein</fullName>
    </submittedName>
</protein>
<proteinExistence type="predicted"/>
<dbReference type="EMBL" id="JABFTP020000021">
    <property type="protein sequence ID" value="KAL3268966.1"/>
    <property type="molecule type" value="Genomic_DNA"/>
</dbReference>
<organism evidence="1 2">
    <name type="scientific">Cryptolaemus montrouzieri</name>
    <dbReference type="NCBI Taxonomy" id="559131"/>
    <lineage>
        <taxon>Eukaryota</taxon>
        <taxon>Metazoa</taxon>
        <taxon>Ecdysozoa</taxon>
        <taxon>Arthropoda</taxon>
        <taxon>Hexapoda</taxon>
        <taxon>Insecta</taxon>
        <taxon>Pterygota</taxon>
        <taxon>Neoptera</taxon>
        <taxon>Endopterygota</taxon>
        <taxon>Coleoptera</taxon>
        <taxon>Polyphaga</taxon>
        <taxon>Cucujiformia</taxon>
        <taxon>Coccinelloidea</taxon>
        <taxon>Coccinellidae</taxon>
        <taxon>Scymninae</taxon>
        <taxon>Scymnini</taxon>
        <taxon>Cryptolaemus</taxon>
    </lineage>
</organism>